<sequence>MRTPRQSVLNLAGCLVALLLVWGVVLPALTTQPQVEEQLDWLDERGIDPSAMFYTELDLKWSPSAENVTAIADRDTPRPPLTP</sequence>
<dbReference type="KEGG" id="amuc:Pan181_19590"/>
<organism evidence="1 2">
    <name type="scientific">Aeoliella mucimassa</name>
    <dbReference type="NCBI Taxonomy" id="2527972"/>
    <lineage>
        <taxon>Bacteria</taxon>
        <taxon>Pseudomonadati</taxon>
        <taxon>Planctomycetota</taxon>
        <taxon>Planctomycetia</taxon>
        <taxon>Pirellulales</taxon>
        <taxon>Lacipirellulaceae</taxon>
        <taxon>Aeoliella</taxon>
    </lineage>
</organism>
<name>A0A518AM17_9BACT</name>
<gene>
    <name evidence="1" type="ORF">Pan181_19590</name>
</gene>
<protein>
    <submittedName>
        <fullName evidence="1">Uncharacterized protein</fullName>
    </submittedName>
</protein>
<dbReference type="Proteomes" id="UP000315750">
    <property type="component" value="Chromosome"/>
</dbReference>
<dbReference type="RefSeq" id="WP_145246577.1">
    <property type="nucleotide sequence ID" value="NZ_CP036278.1"/>
</dbReference>
<dbReference type="OrthoDB" id="284920at2"/>
<proteinExistence type="predicted"/>
<evidence type="ECO:0000313" key="1">
    <source>
        <dbReference type="EMBL" id="QDU55764.1"/>
    </source>
</evidence>
<dbReference type="EMBL" id="CP036278">
    <property type="protein sequence ID" value="QDU55764.1"/>
    <property type="molecule type" value="Genomic_DNA"/>
</dbReference>
<keyword evidence="2" id="KW-1185">Reference proteome</keyword>
<dbReference type="AlphaFoldDB" id="A0A518AM17"/>
<reference evidence="1 2" key="1">
    <citation type="submission" date="2019-02" db="EMBL/GenBank/DDBJ databases">
        <title>Deep-cultivation of Planctomycetes and their phenomic and genomic characterization uncovers novel biology.</title>
        <authorList>
            <person name="Wiegand S."/>
            <person name="Jogler M."/>
            <person name="Boedeker C."/>
            <person name="Pinto D."/>
            <person name="Vollmers J."/>
            <person name="Rivas-Marin E."/>
            <person name="Kohn T."/>
            <person name="Peeters S.H."/>
            <person name="Heuer A."/>
            <person name="Rast P."/>
            <person name="Oberbeckmann S."/>
            <person name="Bunk B."/>
            <person name="Jeske O."/>
            <person name="Meyerdierks A."/>
            <person name="Storesund J.E."/>
            <person name="Kallscheuer N."/>
            <person name="Luecker S."/>
            <person name="Lage O.M."/>
            <person name="Pohl T."/>
            <person name="Merkel B.J."/>
            <person name="Hornburger P."/>
            <person name="Mueller R.-W."/>
            <person name="Bruemmer F."/>
            <person name="Labrenz M."/>
            <person name="Spormann A.M."/>
            <person name="Op den Camp H."/>
            <person name="Overmann J."/>
            <person name="Amann R."/>
            <person name="Jetten M.S.M."/>
            <person name="Mascher T."/>
            <person name="Medema M.H."/>
            <person name="Devos D.P."/>
            <person name="Kaster A.-K."/>
            <person name="Ovreas L."/>
            <person name="Rohde M."/>
            <person name="Galperin M.Y."/>
            <person name="Jogler C."/>
        </authorList>
    </citation>
    <scope>NUCLEOTIDE SEQUENCE [LARGE SCALE GENOMIC DNA]</scope>
    <source>
        <strain evidence="1 2">Pan181</strain>
    </source>
</reference>
<evidence type="ECO:0000313" key="2">
    <source>
        <dbReference type="Proteomes" id="UP000315750"/>
    </source>
</evidence>
<accession>A0A518AM17</accession>